<evidence type="ECO:0000256" key="2">
    <source>
        <dbReference type="ARBA" id="ARBA00009695"/>
    </source>
</evidence>
<comment type="caution">
    <text evidence="6">The sequence shown here is derived from an EMBL/GenBank/DDBJ whole genome shotgun (WGS) entry which is preliminary data.</text>
</comment>
<dbReference type="Gene3D" id="1.10.10.10">
    <property type="entry name" value="Winged helix-like DNA-binding domain superfamily/Winged helix DNA-binding domain"/>
    <property type="match status" value="1"/>
</dbReference>
<evidence type="ECO:0000256" key="3">
    <source>
        <dbReference type="ARBA" id="ARBA00018111"/>
    </source>
</evidence>
<dbReference type="AlphaFoldDB" id="A0A844YTB6"/>
<protein>
    <recommendedName>
        <fullName evidence="3">Regulatory protein RecX</fullName>
    </recommendedName>
</protein>
<dbReference type="Proteomes" id="UP000466966">
    <property type="component" value="Unassembled WGS sequence"/>
</dbReference>
<evidence type="ECO:0000313" key="7">
    <source>
        <dbReference type="Proteomes" id="UP000466966"/>
    </source>
</evidence>
<reference evidence="6 7" key="1">
    <citation type="submission" date="2019-12" db="EMBL/GenBank/DDBJ databases">
        <title>Genomic-based taxomic classification of the family Erythrobacteraceae.</title>
        <authorList>
            <person name="Xu L."/>
        </authorList>
    </citation>
    <scope>NUCLEOTIDE SEQUENCE [LARGE SCALE GENOMIC DNA]</scope>
    <source>
        <strain evidence="6 7">M0322</strain>
    </source>
</reference>
<keyword evidence="4" id="KW-0963">Cytoplasm</keyword>
<name>A0A844YTB6_9SPHN</name>
<organism evidence="6 7">
    <name type="scientific">Alteraurantiacibacter buctensis</name>
    <dbReference type="NCBI Taxonomy" id="1503981"/>
    <lineage>
        <taxon>Bacteria</taxon>
        <taxon>Pseudomonadati</taxon>
        <taxon>Pseudomonadota</taxon>
        <taxon>Alphaproteobacteria</taxon>
        <taxon>Sphingomonadales</taxon>
        <taxon>Erythrobacteraceae</taxon>
        <taxon>Alteraurantiacibacter</taxon>
    </lineage>
</organism>
<dbReference type="EMBL" id="WTYV01000001">
    <property type="protein sequence ID" value="MXO70111.1"/>
    <property type="molecule type" value="Genomic_DNA"/>
</dbReference>
<keyword evidence="7" id="KW-1185">Reference proteome</keyword>
<comment type="subcellular location">
    <subcellularLocation>
        <location evidence="1">Cytoplasm</location>
    </subcellularLocation>
</comment>
<comment type="similarity">
    <text evidence="2">Belongs to the RecX family.</text>
</comment>
<dbReference type="InterPro" id="IPR053924">
    <property type="entry name" value="RecX_HTH_2nd"/>
</dbReference>
<dbReference type="InterPro" id="IPR036388">
    <property type="entry name" value="WH-like_DNA-bd_sf"/>
</dbReference>
<gene>
    <name evidence="6" type="ORF">GRI99_00505</name>
</gene>
<accession>A0A844YTB6</accession>
<evidence type="ECO:0000313" key="6">
    <source>
        <dbReference type="EMBL" id="MXO70111.1"/>
    </source>
</evidence>
<dbReference type="GO" id="GO:0005737">
    <property type="term" value="C:cytoplasm"/>
    <property type="evidence" value="ECO:0007669"/>
    <property type="project" value="UniProtKB-SubCell"/>
</dbReference>
<dbReference type="OrthoDB" id="7432442at2"/>
<feature type="domain" description="RecX second three-helical" evidence="5">
    <location>
        <begin position="77"/>
        <end position="116"/>
    </location>
</feature>
<evidence type="ECO:0000256" key="4">
    <source>
        <dbReference type="ARBA" id="ARBA00022490"/>
    </source>
</evidence>
<dbReference type="Pfam" id="PF02631">
    <property type="entry name" value="RecX_HTH2"/>
    <property type="match status" value="1"/>
</dbReference>
<proteinExistence type="inferred from homology"/>
<evidence type="ECO:0000259" key="5">
    <source>
        <dbReference type="Pfam" id="PF02631"/>
    </source>
</evidence>
<evidence type="ECO:0000256" key="1">
    <source>
        <dbReference type="ARBA" id="ARBA00004496"/>
    </source>
</evidence>
<sequence>MRAYRQECQQGKRGRRPLDAVQLRDLALSYVARYATSAGKLERYLARKLAERGWAEGEERPDIAALVARYVEAGYIDDAAYARMKASGLQGRGYGARRVQQTLAEAGVDQALRDEVTADHAARRHAALTMARKRRFGPFAPLPPEREVREKQLAAMLRAGHDLDMAREMVNAPSIAAAEEWAAALDGDGNDGAW</sequence>